<dbReference type="Proteomes" id="UP000009026">
    <property type="component" value="Chromosome"/>
</dbReference>
<dbReference type="CDD" id="cd01448">
    <property type="entry name" value="TST_Repeat_1"/>
    <property type="match status" value="1"/>
</dbReference>
<keyword evidence="2" id="KW-0677">Repeat</keyword>
<protein>
    <submittedName>
        <fullName evidence="4">Thiosulfate sulfurtransferase, rhodanese</fullName>
    </submittedName>
</protein>
<proteinExistence type="predicted"/>
<feature type="domain" description="Rhodanese" evidence="3">
    <location>
        <begin position="49"/>
        <end position="153"/>
    </location>
</feature>
<sequence length="299" mass="33307">MTTQPLPLVVDGDWLQQRLGDPHLRILDATVHLKLPAGDGQYTLESGKESFAREHLPGAVFADLLHTFADADAKYPMTVPSSQQFAERMGALGVGDEHLVVVYDQLDVSRGPEFYQFWAPRLWWHLRLEGFTRVVVLDGGLGKWKREGRPTTSDLTTHPPAIFTARRRPELLALADQVQQAIDDPRQLLINVLDDDTFHGRRKTYARPGRIPSSEHVFFGFLIDPETGGYRSPEDVKPLFEKVGALKEGTKPITYCGGGIAATVAALQLARLGRDDVAVYDGSMTEWSQDPKRPLEVTP</sequence>
<dbReference type="AlphaFoldDB" id="A0A0H4XI27"/>
<dbReference type="SMART" id="SM00450">
    <property type="entry name" value="RHOD"/>
    <property type="match status" value="2"/>
</dbReference>
<dbReference type="PANTHER" id="PTHR11364">
    <property type="entry name" value="THIOSULFATE SULFERTANSFERASE"/>
    <property type="match status" value="1"/>
</dbReference>
<dbReference type="KEGG" id="mym:A176_004819"/>
<dbReference type="PATRIC" id="fig|1297742.4.peg.4866"/>
<dbReference type="GO" id="GO:0004792">
    <property type="term" value="F:thiosulfate-cyanide sulfurtransferase activity"/>
    <property type="evidence" value="ECO:0007669"/>
    <property type="project" value="TreeGrafter"/>
</dbReference>
<dbReference type="EMBL" id="CP012109">
    <property type="protein sequence ID" value="AKQ67907.1"/>
    <property type="molecule type" value="Genomic_DNA"/>
</dbReference>
<accession>A0A0H4XI27</accession>
<dbReference type="CDD" id="cd01449">
    <property type="entry name" value="TST_Repeat_2"/>
    <property type="match status" value="1"/>
</dbReference>
<name>A0A0H4XI27_9BACT</name>
<dbReference type="Gene3D" id="3.40.250.10">
    <property type="entry name" value="Rhodanese-like domain"/>
    <property type="match status" value="2"/>
</dbReference>
<organism evidence="4 5">
    <name type="scientific">Pseudomyxococcus hansupus</name>
    <dbReference type="NCBI Taxonomy" id="1297742"/>
    <lineage>
        <taxon>Bacteria</taxon>
        <taxon>Pseudomonadati</taxon>
        <taxon>Myxococcota</taxon>
        <taxon>Myxococcia</taxon>
        <taxon>Myxococcales</taxon>
        <taxon>Cystobacterineae</taxon>
        <taxon>Myxococcaceae</taxon>
        <taxon>Pseudomyxococcus</taxon>
    </lineage>
</organism>
<feature type="domain" description="Rhodanese" evidence="3">
    <location>
        <begin position="209"/>
        <end position="296"/>
    </location>
</feature>
<dbReference type="InterPro" id="IPR036873">
    <property type="entry name" value="Rhodanese-like_dom_sf"/>
</dbReference>
<dbReference type="SUPFAM" id="SSF52821">
    <property type="entry name" value="Rhodanese/Cell cycle control phosphatase"/>
    <property type="match status" value="2"/>
</dbReference>
<keyword evidence="5" id="KW-1185">Reference proteome</keyword>
<evidence type="ECO:0000313" key="4">
    <source>
        <dbReference type="EMBL" id="AKQ67907.1"/>
    </source>
</evidence>
<reference evidence="4 5" key="1">
    <citation type="journal article" date="2016" name="PLoS ONE">
        <title>Complete Genome Sequence and Comparative Genomics of a Novel Myxobacterium Myxococcus hansupus.</title>
        <authorList>
            <person name="Sharma G."/>
            <person name="Narwani T."/>
            <person name="Subramanian S."/>
        </authorList>
    </citation>
    <scope>NUCLEOTIDE SEQUENCE [LARGE SCALE GENOMIC DNA]</scope>
    <source>
        <strain evidence="5">mixupus</strain>
    </source>
</reference>
<dbReference type="OrthoDB" id="9781034at2"/>
<dbReference type="STRING" id="1297742.A176_004819"/>
<dbReference type="PROSITE" id="PS50206">
    <property type="entry name" value="RHODANESE_3"/>
    <property type="match status" value="2"/>
</dbReference>
<dbReference type="InterPro" id="IPR045078">
    <property type="entry name" value="TST/MPST-like"/>
</dbReference>
<dbReference type="Pfam" id="PF00581">
    <property type="entry name" value="Rhodanese"/>
    <property type="match status" value="2"/>
</dbReference>
<evidence type="ECO:0000256" key="2">
    <source>
        <dbReference type="ARBA" id="ARBA00022737"/>
    </source>
</evidence>
<evidence type="ECO:0000313" key="5">
    <source>
        <dbReference type="Proteomes" id="UP000009026"/>
    </source>
</evidence>
<evidence type="ECO:0000256" key="1">
    <source>
        <dbReference type="ARBA" id="ARBA00022679"/>
    </source>
</evidence>
<dbReference type="eggNOG" id="COG2897">
    <property type="taxonomic scope" value="Bacteria"/>
</dbReference>
<gene>
    <name evidence="4" type="ORF">A176_004819</name>
</gene>
<dbReference type="PANTHER" id="PTHR11364:SF27">
    <property type="entry name" value="SULFURTRANSFERASE"/>
    <property type="match status" value="1"/>
</dbReference>
<dbReference type="RefSeq" id="WP_002636327.1">
    <property type="nucleotide sequence ID" value="NZ_CP012109.1"/>
</dbReference>
<dbReference type="InterPro" id="IPR001763">
    <property type="entry name" value="Rhodanese-like_dom"/>
</dbReference>
<keyword evidence="1 4" id="KW-0808">Transferase</keyword>
<evidence type="ECO:0000259" key="3">
    <source>
        <dbReference type="PROSITE" id="PS50206"/>
    </source>
</evidence>